<dbReference type="Proteomes" id="UP000013456">
    <property type="component" value="Chromosome 3"/>
</dbReference>
<evidence type="ECO:0000313" key="1">
    <source>
        <dbReference type="EMBL" id="EHH17024.1"/>
    </source>
</evidence>
<feature type="non-terminal residue" evidence="1">
    <location>
        <position position="1"/>
    </location>
</feature>
<proteinExistence type="predicted"/>
<feature type="non-terminal residue" evidence="1">
    <location>
        <position position="48"/>
    </location>
</feature>
<accession>G7MN29</accession>
<name>G7MN29_MACMU</name>
<dbReference type="AlphaFoldDB" id="G7MN29"/>
<gene>
    <name evidence="1" type="ORF">EGK_13309</name>
</gene>
<dbReference type="EMBL" id="CM001255">
    <property type="protein sequence ID" value="EHH17024.1"/>
    <property type="molecule type" value="Genomic_DNA"/>
</dbReference>
<reference evidence="1" key="1">
    <citation type="journal article" date="2011" name="Nat. Biotechnol.">
        <title>Genome sequencing and comparison of two nonhuman primate animal models, the cynomolgus and Chinese rhesus macaques.</title>
        <authorList>
            <person name="Yan G."/>
            <person name="Zhang G."/>
            <person name="Fang X."/>
            <person name="Zhang Y."/>
            <person name="Li C."/>
            <person name="Ling F."/>
            <person name="Cooper D.N."/>
            <person name="Li Q."/>
            <person name="Li Y."/>
            <person name="van Gool A.J."/>
            <person name="Du H."/>
            <person name="Chen J."/>
            <person name="Chen R."/>
            <person name="Zhang P."/>
            <person name="Huang Z."/>
            <person name="Thompson J.R."/>
            <person name="Meng Y."/>
            <person name="Bai Y."/>
            <person name="Wang J."/>
            <person name="Zhuo M."/>
            <person name="Wang T."/>
            <person name="Huang Y."/>
            <person name="Wei L."/>
            <person name="Li J."/>
            <person name="Wang Z."/>
            <person name="Hu H."/>
            <person name="Yang P."/>
            <person name="Le L."/>
            <person name="Stenson P.D."/>
            <person name="Li B."/>
            <person name="Liu X."/>
            <person name="Ball E.V."/>
            <person name="An N."/>
            <person name="Huang Q."/>
            <person name="Zhang Y."/>
            <person name="Fan W."/>
            <person name="Zhang X."/>
            <person name="Li Y."/>
            <person name="Wang W."/>
            <person name="Katze M.G."/>
            <person name="Su B."/>
            <person name="Nielsen R."/>
            <person name="Yang H."/>
            <person name="Wang J."/>
            <person name="Wang X."/>
            <person name="Wang J."/>
        </authorList>
    </citation>
    <scope>NUCLEOTIDE SEQUENCE [LARGE SCALE GENOMIC DNA]</scope>
    <source>
        <strain evidence="1">CR-5</strain>
    </source>
</reference>
<organism evidence="1">
    <name type="scientific">Macaca mulatta</name>
    <name type="common">Rhesus macaque</name>
    <dbReference type="NCBI Taxonomy" id="9544"/>
    <lineage>
        <taxon>Eukaryota</taxon>
        <taxon>Metazoa</taxon>
        <taxon>Chordata</taxon>
        <taxon>Craniata</taxon>
        <taxon>Vertebrata</taxon>
        <taxon>Euteleostomi</taxon>
        <taxon>Mammalia</taxon>
        <taxon>Eutheria</taxon>
        <taxon>Euarchontoglires</taxon>
        <taxon>Primates</taxon>
        <taxon>Haplorrhini</taxon>
        <taxon>Catarrhini</taxon>
        <taxon>Cercopithecidae</taxon>
        <taxon>Cercopithecinae</taxon>
        <taxon>Macaca</taxon>
    </lineage>
</organism>
<sequence length="48" mass="4987">SGYGCGYGSGYGCGYGSNYGCGYGSGYGSSSSCCGYRPFCYRRCYSCC</sequence>
<protein>
    <submittedName>
        <fullName evidence="1">Uncharacterized protein</fullName>
    </submittedName>
</protein>